<evidence type="ECO:0000313" key="9">
    <source>
        <dbReference type="EMBL" id="MDY0405589.1"/>
    </source>
</evidence>
<feature type="domain" description="Type II secretion system protein GspF" evidence="8">
    <location>
        <begin position="218"/>
        <end position="340"/>
    </location>
</feature>
<gene>
    <name evidence="9" type="primary">comGB</name>
    <name evidence="9" type="ORF">P5G51_009435</name>
</gene>
<dbReference type="PANTHER" id="PTHR30012">
    <property type="entry name" value="GENERAL SECRETION PATHWAY PROTEIN"/>
    <property type="match status" value="1"/>
</dbReference>
<comment type="similarity">
    <text evidence="2">Belongs to the GSP F family.</text>
</comment>
<evidence type="ECO:0000256" key="7">
    <source>
        <dbReference type="SAM" id="Phobius"/>
    </source>
</evidence>
<feature type="transmembrane region" description="Helical" evidence="7">
    <location>
        <begin position="314"/>
        <end position="337"/>
    </location>
</feature>
<keyword evidence="10" id="KW-1185">Reference proteome</keyword>
<evidence type="ECO:0000256" key="6">
    <source>
        <dbReference type="ARBA" id="ARBA00023136"/>
    </source>
</evidence>
<comment type="subcellular location">
    <subcellularLocation>
        <location evidence="1">Cell membrane</location>
        <topology evidence="1">Multi-pass membrane protein</topology>
    </subcellularLocation>
</comment>
<dbReference type="EMBL" id="JAROCA020000001">
    <property type="protein sequence ID" value="MDY0405589.1"/>
    <property type="molecule type" value="Genomic_DNA"/>
</dbReference>
<sequence length="348" mass="40548">MVLFPKPKFKKNGLTNELQLRFLRMLQRSIANGYPLLEALETLRWDQQLEPAAAQLITRLKNGEPLDEALENIHFHKSICSYLLLSRTSGNIAENLEKCIHMFQQRTAYVKKFQQLIRYPLILIFVFSILMFFIKKEVLPAFADLFQSSTQASSTVSLFLFVIDFLSSLAFVLLVIVVVVGFNWKFFQHKISMDTRIRVYRAIPIFRVLLRMNTSFQFATHFTAMLKTGMPLKEILDILSSQRKIPLVGHYASILKNELSKGIKLYQVLPGLTFLDKQLAFIFHKHADMLALEKDLTIYTDFLMEELHRRIMRAITLIQPIFFLILAFLIVLIYASLMWPMFQLIQSI</sequence>
<organism evidence="9 10">
    <name type="scientific">Tigheibacillus jepli</name>
    <dbReference type="NCBI Taxonomy" id="3035914"/>
    <lineage>
        <taxon>Bacteria</taxon>
        <taxon>Bacillati</taxon>
        <taxon>Bacillota</taxon>
        <taxon>Bacilli</taxon>
        <taxon>Bacillales</taxon>
        <taxon>Bacillaceae</taxon>
        <taxon>Tigheibacillus</taxon>
    </lineage>
</organism>
<evidence type="ECO:0000256" key="1">
    <source>
        <dbReference type="ARBA" id="ARBA00004651"/>
    </source>
</evidence>
<evidence type="ECO:0000256" key="5">
    <source>
        <dbReference type="ARBA" id="ARBA00022989"/>
    </source>
</evidence>
<feature type="domain" description="Type II secretion system protein GspF" evidence="8">
    <location>
        <begin position="22"/>
        <end position="134"/>
    </location>
</feature>
<evidence type="ECO:0000313" key="10">
    <source>
        <dbReference type="Proteomes" id="UP001228376"/>
    </source>
</evidence>
<dbReference type="InterPro" id="IPR003004">
    <property type="entry name" value="GspF/PilC"/>
</dbReference>
<keyword evidence="5 7" id="KW-1133">Transmembrane helix</keyword>
<keyword evidence="4 7" id="KW-0812">Transmembrane</keyword>
<evidence type="ECO:0000259" key="8">
    <source>
        <dbReference type="Pfam" id="PF00482"/>
    </source>
</evidence>
<dbReference type="Gene3D" id="1.20.81.30">
    <property type="entry name" value="Type II secretion system (T2SS), domain F"/>
    <property type="match status" value="2"/>
</dbReference>
<feature type="transmembrane region" description="Helical" evidence="7">
    <location>
        <begin position="116"/>
        <end position="134"/>
    </location>
</feature>
<dbReference type="RefSeq" id="WP_306067391.1">
    <property type="nucleotide sequence ID" value="NZ_JAROCA020000001.1"/>
</dbReference>
<reference evidence="9 10" key="1">
    <citation type="submission" date="2023-10" db="EMBL/GenBank/DDBJ databases">
        <title>179-bfca-hs.</title>
        <authorList>
            <person name="Miliotis G."/>
            <person name="Sengupta P."/>
            <person name="Hameed A."/>
            <person name="Chuvochina M."/>
            <person name="Mcdonagh F."/>
            <person name="Simpson A.C."/>
            <person name="Singh N.K."/>
            <person name="Rekha P.D."/>
            <person name="Raman K."/>
            <person name="Hugenholtz P."/>
            <person name="Venkateswaran K."/>
        </authorList>
    </citation>
    <scope>NUCLEOTIDE SEQUENCE [LARGE SCALE GENOMIC DNA]</scope>
    <source>
        <strain evidence="9 10">179-BFC-A-HS</strain>
    </source>
</reference>
<evidence type="ECO:0000256" key="2">
    <source>
        <dbReference type="ARBA" id="ARBA00005745"/>
    </source>
</evidence>
<protein>
    <submittedName>
        <fullName evidence="9">Competence type IV pilus assembly protein ComGB</fullName>
    </submittedName>
</protein>
<accession>A0ABU5CGX8</accession>
<feature type="transmembrane region" description="Helical" evidence="7">
    <location>
        <begin position="154"/>
        <end position="184"/>
    </location>
</feature>
<dbReference type="Pfam" id="PF00482">
    <property type="entry name" value="T2SSF"/>
    <property type="match status" value="2"/>
</dbReference>
<dbReference type="NCBIfam" id="NF041012">
    <property type="entry name" value="T4P_ComGB"/>
    <property type="match status" value="1"/>
</dbReference>
<keyword evidence="3" id="KW-1003">Cell membrane</keyword>
<comment type="caution">
    <text evidence="9">The sequence shown here is derived from an EMBL/GenBank/DDBJ whole genome shotgun (WGS) entry which is preliminary data.</text>
</comment>
<name>A0ABU5CGX8_9BACI</name>
<evidence type="ECO:0000256" key="3">
    <source>
        <dbReference type="ARBA" id="ARBA00022475"/>
    </source>
</evidence>
<dbReference type="PANTHER" id="PTHR30012:SF0">
    <property type="entry name" value="TYPE II SECRETION SYSTEM PROTEIN F-RELATED"/>
    <property type="match status" value="1"/>
</dbReference>
<evidence type="ECO:0000256" key="4">
    <source>
        <dbReference type="ARBA" id="ARBA00022692"/>
    </source>
</evidence>
<keyword evidence="6 7" id="KW-0472">Membrane</keyword>
<dbReference type="PRINTS" id="PR00812">
    <property type="entry name" value="BCTERIALGSPF"/>
</dbReference>
<proteinExistence type="inferred from homology"/>
<dbReference type="Proteomes" id="UP001228376">
    <property type="component" value="Unassembled WGS sequence"/>
</dbReference>
<dbReference type="InterPro" id="IPR018076">
    <property type="entry name" value="T2SS_GspF_dom"/>
</dbReference>
<dbReference type="InterPro" id="IPR042094">
    <property type="entry name" value="T2SS_GspF_sf"/>
</dbReference>
<dbReference type="InterPro" id="IPR047692">
    <property type="entry name" value="T4P_ComGB"/>
</dbReference>